<dbReference type="InterPro" id="IPR054384">
    <property type="entry name" value="SecDF_P1_head"/>
</dbReference>
<dbReference type="RefSeq" id="WP_344243789.1">
    <property type="nucleotide sequence ID" value="NZ_BAAAHH010000026.1"/>
</dbReference>
<feature type="chain" id="PRO_5047081810" description="SecDF P1 head subdomain domain-containing protein" evidence="1">
    <location>
        <begin position="25"/>
        <end position="168"/>
    </location>
</feature>
<sequence>MRRQPKTTLLAAILVIGLCSAAVAVSGVLVAAARQSRVELAAPLLLYPVAQRTNGACPAGTRGITGPEPACYQVTEGIVIRRVGGTEVRELRDGSHGVSLRLVGPDRAAFADLTRAQRGRQIAVVIGDQVITAPWVDAPITGGEVLITGRFTRADAQKLVGDLTGGRS</sequence>
<feature type="domain" description="SecDF P1 head subdomain" evidence="2">
    <location>
        <begin position="94"/>
        <end position="166"/>
    </location>
</feature>
<comment type="caution">
    <text evidence="3">The sequence shown here is derived from an EMBL/GenBank/DDBJ whole genome shotgun (WGS) entry which is preliminary data.</text>
</comment>
<feature type="signal peptide" evidence="1">
    <location>
        <begin position="1"/>
        <end position="24"/>
    </location>
</feature>
<keyword evidence="1" id="KW-0732">Signal</keyword>
<evidence type="ECO:0000313" key="4">
    <source>
        <dbReference type="Proteomes" id="UP001500665"/>
    </source>
</evidence>
<dbReference type="Gene3D" id="3.30.1360.200">
    <property type="match status" value="1"/>
</dbReference>
<reference evidence="3 4" key="1">
    <citation type="journal article" date="2019" name="Int. J. Syst. Evol. Microbiol.">
        <title>The Global Catalogue of Microorganisms (GCM) 10K type strain sequencing project: providing services to taxonomists for standard genome sequencing and annotation.</title>
        <authorList>
            <consortium name="The Broad Institute Genomics Platform"/>
            <consortium name="The Broad Institute Genome Sequencing Center for Infectious Disease"/>
            <person name="Wu L."/>
            <person name="Ma J."/>
        </authorList>
    </citation>
    <scope>NUCLEOTIDE SEQUENCE [LARGE SCALE GENOMIC DNA]</scope>
    <source>
        <strain evidence="3 4">JCM 10696</strain>
    </source>
</reference>
<accession>A0ABN1RQ40</accession>
<dbReference type="EMBL" id="BAAAHH010000026">
    <property type="protein sequence ID" value="GAA0961489.1"/>
    <property type="molecule type" value="Genomic_DNA"/>
</dbReference>
<dbReference type="Proteomes" id="UP001500665">
    <property type="component" value="Unassembled WGS sequence"/>
</dbReference>
<gene>
    <name evidence="3" type="ORF">GCM10009550_54110</name>
</gene>
<protein>
    <recommendedName>
        <fullName evidence="2">SecDF P1 head subdomain domain-containing protein</fullName>
    </recommendedName>
</protein>
<evidence type="ECO:0000259" key="2">
    <source>
        <dbReference type="Pfam" id="PF22599"/>
    </source>
</evidence>
<keyword evidence="4" id="KW-1185">Reference proteome</keyword>
<organism evidence="3 4">
    <name type="scientific">Actinocorallia libanotica</name>
    <dbReference type="NCBI Taxonomy" id="46162"/>
    <lineage>
        <taxon>Bacteria</taxon>
        <taxon>Bacillati</taxon>
        <taxon>Actinomycetota</taxon>
        <taxon>Actinomycetes</taxon>
        <taxon>Streptosporangiales</taxon>
        <taxon>Thermomonosporaceae</taxon>
        <taxon>Actinocorallia</taxon>
    </lineage>
</organism>
<evidence type="ECO:0000313" key="3">
    <source>
        <dbReference type="EMBL" id="GAA0961489.1"/>
    </source>
</evidence>
<name>A0ABN1RQ40_9ACTN</name>
<proteinExistence type="predicted"/>
<evidence type="ECO:0000256" key="1">
    <source>
        <dbReference type="SAM" id="SignalP"/>
    </source>
</evidence>
<dbReference type="Pfam" id="PF22599">
    <property type="entry name" value="SecDF_P1_head"/>
    <property type="match status" value="1"/>
</dbReference>